<dbReference type="SUPFAM" id="SSF52402">
    <property type="entry name" value="Adenine nucleotide alpha hydrolases-like"/>
    <property type="match status" value="1"/>
</dbReference>
<dbReference type="Pfam" id="PF00795">
    <property type="entry name" value="CN_hydrolase"/>
    <property type="match status" value="1"/>
</dbReference>
<evidence type="ECO:0000256" key="8">
    <source>
        <dbReference type="PIRNR" id="PIRNR006630"/>
    </source>
</evidence>
<keyword evidence="4 7" id="KW-0547">Nucleotide-binding</keyword>
<feature type="active site" description="Proton acceptor; for glutaminase activity" evidence="7">
    <location>
        <position position="46"/>
    </location>
</feature>
<evidence type="ECO:0000256" key="7">
    <source>
        <dbReference type="HAMAP-Rule" id="MF_02090"/>
    </source>
</evidence>
<comment type="similarity">
    <text evidence="9">Belongs to the NAD synthetase family.</text>
</comment>
<feature type="binding site" evidence="7">
    <location>
        <begin position="287"/>
        <end position="294"/>
    </location>
    <ligand>
        <name>ATP</name>
        <dbReference type="ChEBI" id="CHEBI:30616"/>
    </ligand>
</feature>
<feature type="binding site" evidence="7">
    <location>
        <position position="370"/>
    </location>
    <ligand>
        <name>deamido-NAD(+)</name>
        <dbReference type="ChEBI" id="CHEBI:58437"/>
        <note>ligand shared between two neighboring subunits</note>
    </ligand>
</feature>
<dbReference type="Proteomes" id="UP001528823">
    <property type="component" value="Unassembled WGS sequence"/>
</dbReference>
<dbReference type="HAMAP" id="MF_02090">
    <property type="entry name" value="NadE_glutamine_dep"/>
    <property type="match status" value="1"/>
</dbReference>
<dbReference type="NCBIfam" id="TIGR00552">
    <property type="entry name" value="nadE"/>
    <property type="match status" value="1"/>
</dbReference>
<evidence type="ECO:0000256" key="2">
    <source>
        <dbReference type="ARBA" id="ARBA00007145"/>
    </source>
</evidence>
<evidence type="ECO:0000259" key="10">
    <source>
        <dbReference type="PROSITE" id="PS50263"/>
    </source>
</evidence>
<reference evidence="11 12" key="1">
    <citation type="submission" date="2022-11" db="EMBL/GenBank/DDBJ databases">
        <title>Spartinivicinus poritis sp. nov., isolated from scleractinian coral Porites lutea.</title>
        <authorList>
            <person name="Zhang G."/>
            <person name="Cai L."/>
            <person name="Wei Q."/>
        </authorList>
    </citation>
    <scope>NUCLEOTIDE SEQUENCE [LARGE SCALE GENOMIC DNA]</scope>
    <source>
        <strain evidence="11 12">A2-2</strain>
    </source>
</reference>
<feature type="domain" description="CN hydrolase" evidence="10">
    <location>
        <begin position="5"/>
        <end position="243"/>
    </location>
</feature>
<keyword evidence="5 7" id="KW-0067">ATP-binding</keyword>
<evidence type="ECO:0000256" key="9">
    <source>
        <dbReference type="RuleBase" id="RU003811"/>
    </source>
</evidence>
<dbReference type="NCBIfam" id="NF010588">
    <property type="entry name" value="PRK13981.1"/>
    <property type="match status" value="1"/>
</dbReference>
<accession>A0ABT5U4X8</accession>
<sequence>MAAVLRIVMAQVNVLVGDLEGNTQRIIETAQQAKQQFAADIVVFPELCICGYPPEDLLLRDSMQVRVQQSLNKLREVTGICLVLGAPGGANSEYNQAVVLSGGQRLAVYSKQCLPNYQVFDERRYFVPGQEAGVFEYKGVKIGLTVCEDIWYSGPVMQAKAAGAELILSLNASPFHRGKEVERREVAKQRCVEAQLPMVYVNQIGGQDELVFDGGSFAMDKDGEVAVQAEFYQEGLYLAEYNTADQHFVKQANQPAIPELLPSIYQALVLGVQDYVNKNGFKGVVLGLSGGIDSALTLAVAVDALGKDRVEAVMMPFRYTSQMSLEDAEKEANTLGVRYSVLPIEPMFNAFMEALADEFTGTKTDTTEENLQARCRGVLLMAISNKKGYLVLTTGNKSEMAVGYATLYGDMAGGFDVLKDVPKSIVYRLSRYRNRNGVVIPERVIERPPSAELAPDQVDQDSLPPYDILDEILALYIEQDKSAEAIIEAGFNRDDVYRVLRLVDINEYKRRQAAIGVRVTARGFGRDRRYPVTNGWKLGV</sequence>
<comment type="catalytic activity">
    <reaction evidence="7 8">
        <text>deamido-NAD(+) + L-glutamine + ATP + H2O = L-glutamate + AMP + diphosphate + NAD(+) + H(+)</text>
        <dbReference type="Rhea" id="RHEA:24384"/>
        <dbReference type="ChEBI" id="CHEBI:15377"/>
        <dbReference type="ChEBI" id="CHEBI:15378"/>
        <dbReference type="ChEBI" id="CHEBI:29985"/>
        <dbReference type="ChEBI" id="CHEBI:30616"/>
        <dbReference type="ChEBI" id="CHEBI:33019"/>
        <dbReference type="ChEBI" id="CHEBI:57540"/>
        <dbReference type="ChEBI" id="CHEBI:58359"/>
        <dbReference type="ChEBI" id="CHEBI:58437"/>
        <dbReference type="ChEBI" id="CHEBI:456215"/>
        <dbReference type="EC" id="6.3.5.1"/>
    </reaction>
</comment>
<dbReference type="Gene3D" id="3.40.50.620">
    <property type="entry name" value="HUPs"/>
    <property type="match status" value="1"/>
</dbReference>
<dbReference type="PANTHER" id="PTHR23090">
    <property type="entry name" value="NH 3 /GLUTAMINE-DEPENDENT NAD + SYNTHETASE"/>
    <property type="match status" value="1"/>
</dbReference>
<feature type="binding site" evidence="7">
    <location>
        <position position="399"/>
    </location>
    <ligand>
        <name>deamido-NAD(+)</name>
        <dbReference type="ChEBI" id="CHEBI:58437"/>
        <note>ligand shared between two neighboring subunits</note>
    </ligand>
</feature>
<dbReference type="SUPFAM" id="SSF56317">
    <property type="entry name" value="Carbon-nitrogen hydrolase"/>
    <property type="match status" value="1"/>
</dbReference>
<dbReference type="EC" id="6.3.5.1" evidence="7 8"/>
<feature type="binding site" evidence="7">
    <location>
        <position position="179"/>
    </location>
    <ligand>
        <name>L-glutamine</name>
        <dbReference type="ChEBI" id="CHEBI:58359"/>
    </ligand>
</feature>
<evidence type="ECO:0000256" key="4">
    <source>
        <dbReference type="ARBA" id="ARBA00022741"/>
    </source>
</evidence>
<organism evidence="11 12">
    <name type="scientific">Spartinivicinus poritis</name>
    <dbReference type="NCBI Taxonomy" id="2994640"/>
    <lineage>
        <taxon>Bacteria</taxon>
        <taxon>Pseudomonadati</taxon>
        <taxon>Pseudomonadota</taxon>
        <taxon>Gammaproteobacteria</taxon>
        <taxon>Oceanospirillales</taxon>
        <taxon>Zooshikellaceae</taxon>
        <taxon>Spartinivicinus</taxon>
    </lineage>
</organism>
<evidence type="ECO:0000313" key="11">
    <source>
        <dbReference type="EMBL" id="MDE1460528.1"/>
    </source>
</evidence>
<proteinExistence type="inferred from homology"/>
<dbReference type="Pfam" id="PF02540">
    <property type="entry name" value="NAD_synthase"/>
    <property type="match status" value="1"/>
</dbReference>
<comment type="function">
    <text evidence="7">Catalyzes the ATP-dependent amidation of deamido-NAD to form NAD. Uses L-glutamine as a nitrogen source.</text>
</comment>
<dbReference type="InterPro" id="IPR022310">
    <property type="entry name" value="NAD/GMP_synthase"/>
</dbReference>
<dbReference type="PIRSF" id="PIRSF006630">
    <property type="entry name" value="NADS_GAT"/>
    <property type="match status" value="1"/>
</dbReference>
<comment type="caution">
    <text evidence="11">The sequence shown here is derived from an EMBL/GenBank/DDBJ whole genome shotgun (WGS) entry which is preliminary data.</text>
</comment>
<comment type="pathway">
    <text evidence="1 7 8">Cofactor biosynthesis; NAD(+) biosynthesis; NAD(+) from deamido-NAD(+) (L-Gln route): step 1/1.</text>
</comment>
<dbReference type="InterPro" id="IPR003694">
    <property type="entry name" value="NAD_synthase"/>
</dbReference>
<dbReference type="InterPro" id="IPR014729">
    <property type="entry name" value="Rossmann-like_a/b/a_fold"/>
</dbReference>
<feature type="binding site" evidence="7">
    <location>
        <position position="173"/>
    </location>
    <ligand>
        <name>L-glutamine</name>
        <dbReference type="ChEBI" id="CHEBI:58359"/>
    </ligand>
</feature>
<comment type="caution">
    <text evidence="7">Lacks conserved residue(s) required for the propagation of feature annotation.</text>
</comment>
<keyword evidence="6 7" id="KW-0520">NAD</keyword>
<feature type="binding site" evidence="7">
    <location>
        <position position="394"/>
    </location>
    <ligand>
        <name>ATP</name>
        <dbReference type="ChEBI" id="CHEBI:30616"/>
    </ligand>
</feature>
<dbReference type="InterPro" id="IPR036526">
    <property type="entry name" value="C-N_Hydrolase_sf"/>
</dbReference>
<dbReference type="RefSeq" id="WP_274686900.1">
    <property type="nucleotide sequence ID" value="NZ_JAPMOU010000001.1"/>
</dbReference>
<feature type="active site" description="Nucleophile; for glutaminase activity" evidence="7">
    <location>
        <position position="147"/>
    </location>
</feature>
<protein>
    <recommendedName>
        <fullName evidence="7 8">Glutamine-dependent NAD(+) synthetase</fullName>
        <ecNumber evidence="7 8">6.3.5.1</ecNumber>
    </recommendedName>
    <alternativeName>
        <fullName evidence="7 8">NAD(+) synthase [glutamine-hydrolyzing]</fullName>
    </alternativeName>
</protein>
<dbReference type="PANTHER" id="PTHR23090:SF9">
    <property type="entry name" value="GLUTAMINE-DEPENDENT NAD(+) SYNTHETASE"/>
    <property type="match status" value="1"/>
</dbReference>
<name>A0ABT5U4X8_9GAMM</name>
<gene>
    <name evidence="7" type="primary">nadE</name>
    <name evidence="11" type="ORF">ORQ98_00980</name>
</gene>
<feature type="binding site" evidence="7">
    <location>
        <position position="509"/>
    </location>
    <ligand>
        <name>deamido-NAD(+)</name>
        <dbReference type="ChEBI" id="CHEBI:58437"/>
        <note>ligand shared between two neighboring subunits</note>
    </ligand>
</feature>
<keyword evidence="3 7" id="KW-0436">Ligase</keyword>
<keyword evidence="12" id="KW-1185">Reference proteome</keyword>
<evidence type="ECO:0000256" key="5">
    <source>
        <dbReference type="ARBA" id="ARBA00022840"/>
    </source>
</evidence>
<dbReference type="InterPro" id="IPR014445">
    <property type="entry name" value="Gln-dep_NAD_synthase"/>
</dbReference>
<dbReference type="PROSITE" id="PS50263">
    <property type="entry name" value="CN_HYDROLASE"/>
    <property type="match status" value="1"/>
</dbReference>
<evidence type="ECO:0000256" key="1">
    <source>
        <dbReference type="ARBA" id="ARBA00005188"/>
    </source>
</evidence>
<feature type="binding site" evidence="7">
    <location>
        <position position="117"/>
    </location>
    <ligand>
        <name>L-glutamine</name>
        <dbReference type="ChEBI" id="CHEBI:58359"/>
    </ligand>
</feature>
<dbReference type="GO" id="GO:0003952">
    <property type="term" value="F:NAD+ synthase (glutamine-hydrolyzing) activity"/>
    <property type="evidence" value="ECO:0007669"/>
    <property type="project" value="UniProtKB-EC"/>
</dbReference>
<dbReference type="CDD" id="cd00553">
    <property type="entry name" value="NAD_synthase"/>
    <property type="match status" value="1"/>
</dbReference>
<feature type="active site" description="For glutaminase activity" evidence="7">
    <location>
        <position position="111"/>
    </location>
</feature>
<dbReference type="EMBL" id="JAPMOU010000001">
    <property type="protein sequence ID" value="MDE1460528.1"/>
    <property type="molecule type" value="Genomic_DNA"/>
</dbReference>
<evidence type="ECO:0000256" key="6">
    <source>
        <dbReference type="ARBA" id="ARBA00023027"/>
    </source>
</evidence>
<dbReference type="InterPro" id="IPR003010">
    <property type="entry name" value="C-N_Hydrolase"/>
</dbReference>
<evidence type="ECO:0000313" key="12">
    <source>
        <dbReference type="Proteomes" id="UP001528823"/>
    </source>
</evidence>
<comment type="similarity">
    <text evidence="2 7 8">In the C-terminal section; belongs to the NAD synthetase family.</text>
</comment>
<dbReference type="CDD" id="cd07570">
    <property type="entry name" value="GAT_Gln-NAD-synth"/>
    <property type="match status" value="1"/>
</dbReference>
<dbReference type="Gene3D" id="3.60.110.10">
    <property type="entry name" value="Carbon-nitrogen hydrolase"/>
    <property type="match status" value="1"/>
</dbReference>
<evidence type="ECO:0000256" key="3">
    <source>
        <dbReference type="ARBA" id="ARBA00022598"/>
    </source>
</evidence>